<dbReference type="RefSeq" id="WP_227019777.1">
    <property type="nucleotide sequence ID" value="NZ_JAGSND010000015.1"/>
</dbReference>
<reference evidence="2" key="2">
    <citation type="submission" date="2021-04" db="EMBL/GenBank/DDBJ databases">
        <authorList>
            <person name="Liu J."/>
        </authorList>
    </citation>
    <scope>NUCLEOTIDE SEQUENCE</scope>
    <source>
        <strain evidence="2">BAD-6</strain>
    </source>
</reference>
<keyword evidence="1" id="KW-0812">Transmembrane</keyword>
<comment type="caution">
    <text evidence="2">The sequence shown here is derived from an EMBL/GenBank/DDBJ whole genome shotgun (WGS) entry which is preliminary data.</text>
</comment>
<dbReference type="EMBL" id="JAGSND010000015">
    <property type="protein sequence ID" value="MBR0599638.1"/>
    <property type="molecule type" value="Genomic_DNA"/>
</dbReference>
<keyword evidence="1" id="KW-0472">Membrane</keyword>
<feature type="transmembrane region" description="Helical" evidence="1">
    <location>
        <begin position="141"/>
        <end position="171"/>
    </location>
</feature>
<accession>A0A8J7W5B8</accession>
<feature type="transmembrane region" description="Helical" evidence="1">
    <location>
        <begin position="6"/>
        <end position="25"/>
    </location>
</feature>
<dbReference type="Proteomes" id="UP000675664">
    <property type="component" value="Unassembled WGS sequence"/>
</dbReference>
<dbReference type="InterPro" id="IPR007563">
    <property type="entry name" value="DUF554"/>
</dbReference>
<keyword evidence="1" id="KW-1133">Transmembrane helix</keyword>
<dbReference type="PANTHER" id="PTHR36111:SF2">
    <property type="entry name" value="INNER MEMBRANE PROTEIN"/>
    <property type="match status" value="1"/>
</dbReference>
<feature type="transmembrane region" description="Helical" evidence="1">
    <location>
        <begin position="32"/>
        <end position="50"/>
    </location>
</feature>
<evidence type="ECO:0000313" key="2">
    <source>
        <dbReference type="EMBL" id="MBR0599638.1"/>
    </source>
</evidence>
<evidence type="ECO:0000313" key="3">
    <source>
        <dbReference type="Proteomes" id="UP000675664"/>
    </source>
</evidence>
<dbReference type="Pfam" id="PF04474">
    <property type="entry name" value="DUF554"/>
    <property type="match status" value="1"/>
</dbReference>
<feature type="transmembrane region" description="Helical" evidence="1">
    <location>
        <begin position="210"/>
        <end position="229"/>
    </location>
</feature>
<evidence type="ECO:0000256" key="1">
    <source>
        <dbReference type="SAM" id="Phobius"/>
    </source>
</evidence>
<proteinExistence type="predicted"/>
<feature type="transmembrane region" description="Helical" evidence="1">
    <location>
        <begin position="56"/>
        <end position="74"/>
    </location>
</feature>
<sequence length="230" mass="23939">MLGVLVNTATVIIGSLVGLLFKKGISKKFTDAIMLGIGLCTVYIGITGTLKGENTLVLIISVVIGAVIGTWLDIDKRINAFGEWIGTRFKKSDEGASSVAEGFVTGSLLFCIGAMTIVGSLNAGLTGDNEMLYTKSLLDLISSAMLSVSLGVGVLFSAAFVLVFQGSIVLLAQFLQPILTDAAIAEITCAGSLMIIALGLNIIGIAKIKVANYLPAIIVAPILCWIVTLI</sequence>
<feature type="transmembrane region" description="Helical" evidence="1">
    <location>
        <begin position="95"/>
        <end position="121"/>
    </location>
</feature>
<gene>
    <name evidence="2" type="ORF">KCX82_17265</name>
</gene>
<keyword evidence="3" id="KW-1185">Reference proteome</keyword>
<dbReference type="PANTHER" id="PTHR36111">
    <property type="entry name" value="INNER MEMBRANE PROTEIN-RELATED"/>
    <property type="match status" value="1"/>
</dbReference>
<reference evidence="2" key="1">
    <citation type="submission" date="2021-04" db="EMBL/GenBank/DDBJ databases">
        <title>Sinoanaerobacter chloroacetimidivorans sp. nov., an obligate anaerobic bacterium isolated from anaerobic sludge.</title>
        <authorList>
            <person name="Bao Y."/>
        </authorList>
    </citation>
    <scope>NUCLEOTIDE SEQUENCE</scope>
    <source>
        <strain evidence="2">BAD-6</strain>
    </source>
</reference>
<protein>
    <submittedName>
        <fullName evidence="2">DUF554 domain-containing protein</fullName>
    </submittedName>
</protein>
<dbReference type="AlphaFoldDB" id="A0A8J7W5B8"/>
<feature type="transmembrane region" description="Helical" evidence="1">
    <location>
        <begin position="183"/>
        <end position="204"/>
    </location>
</feature>
<organism evidence="2 3">
    <name type="scientific">Sinanaerobacter chloroacetimidivorans</name>
    <dbReference type="NCBI Taxonomy" id="2818044"/>
    <lineage>
        <taxon>Bacteria</taxon>
        <taxon>Bacillati</taxon>
        <taxon>Bacillota</taxon>
        <taxon>Clostridia</taxon>
        <taxon>Peptostreptococcales</taxon>
        <taxon>Anaerovoracaceae</taxon>
        <taxon>Sinanaerobacter</taxon>
    </lineage>
</organism>
<name>A0A8J7W5B8_9FIRM</name>